<protein>
    <submittedName>
        <fullName evidence="7">Aldehyde dehydrogenase</fullName>
    </submittedName>
</protein>
<evidence type="ECO:0000256" key="2">
    <source>
        <dbReference type="ARBA" id="ARBA00023002"/>
    </source>
</evidence>
<dbReference type="GO" id="GO:0016620">
    <property type="term" value="F:oxidoreductase activity, acting on the aldehyde or oxo group of donors, NAD or NADP as acceptor"/>
    <property type="evidence" value="ECO:0007669"/>
    <property type="project" value="InterPro"/>
</dbReference>
<sequence>MRQPPFSPATEVSDDVRSRFYIGGAWVASHSSRRSTLTTPSTEEFLLDAPLADETDAERAIDAARVAFDKGVWPRMSGAERAVYLRKLSAAVKERLPLLSRIWTAQVGAPVSFASMFTPVAPAMLDYYAALAEGYPFLETRKTPQGEARVLGTPVGVAVLISPWNAQLPILSYKLGAALAAGCTVVVKSSPETPLDALLLAECAHEVGLPPGVLNVITADRDVGAHLVASPKVDKVSFTGSTAAGKQIGAACLARMARFTLELGGKSAAVVLDDAGLEKTLSALIPFSMPFSGQICFAQTRILLPRSRYEEFLDAYVAGVRSMVVGDPWDDATHVGPLSTAAQLERVLRYMDEGKKEGARLMAGGIRSKQFERGYFVEPTVFADVTSEMTIAKEEIFGPVVSLMVYDDVEEAIRIANASDFGLSGTVFTSDPARGYHVAKRMKTGNVTVNGLEMAPNVPFGGFKQSGIGREGGPEGLDAFLEYQAVYLPQA</sequence>
<dbReference type="InterPro" id="IPR016163">
    <property type="entry name" value="Ald_DH_C"/>
</dbReference>
<dbReference type="Gene3D" id="3.40.309.10">
    <property type="entry name" value="Aldehyde Dehydrogenase, Chain A, domain 2"/>
    <property type="match status" value="1"/>
</dbReference>
<dbReference type="InterPro" id="IPR029510">
    <property type="entry name" value="Ald_DH_CS_GLU"/>
</dbReference>
<dbReference type="AlphaFoldDB" id="A0A1A9MXS6"/>
<dbReference type="FunFam" id="3.40.309.10:FF:000012">
    <property type="entry name" value="Betaine aldehyde dehydrogenase"/>
    <property type="match status" value="1"/>
</dbReference>
<dbReference type="STRING" id="1462993.A6V36_13785"/>
<evidence type="ECO:0000313" key="8">
    <source>
        <dbReference type="Proteomes" id="UP000077961"/>
    </source>
</evidence>
<dbReference type="Proteomes" id="UP000078116">
    <property type="component" value="Unassembled WGS sequence"/>
</dbReference>
<dbReference type="OrthoDB" id="6187633at2"/>
<dbReference type="InterPro" id="IPR015590">
    <property type="entry name" value="Aldehyde_DH_dom"/>
</dbReference>
<keyword evidence="2 4" id="KW-0560">Oxidoreductase</keyword>
<proteinExistence type="inferred from homology"/>
<dbReference type="Proteomes" id="UP000077961">
    <property type="component" value="Unassembled WGS sequence"/>
</dbReference>
<dbReference type="EMBL" id="LXJZ01000231">
    <property type="protein sequence ID" value="OAJ52478.1"/>
    <property type="molecule type" value="Genomic_DNA"/>
</dbReference>
<keyword evidence="8" id="KW-1185">Reference proteome</keyword>
<accession>A0A1A9MXS6</accession>
<dbReference type="SUPFAM" id="SSF53720">
    <property type="entry name" value="ALDH-like"/>
    <property type="match status" value="1"/>
</dbReference>
<comment type="caution">
    <text evidence="7">The sequence shown here is derived from an EMBL/GenBank/DDBJ whole genome shotgun (WGS) entry which is preliminary data.</text>
</comment>
<dbReference type="InterPro" id="IPR016161">
    <property type="entry name" value="Ald_DH/histidinol_DH"/>
</dbReference>
<dbReference type="Gene3D" id="3.40.605.10">
    <property type="entry name" value="Aldehyde Dehydrogenase, Chain A, domain 1"/>
    <property type="match status" value="1"/>
</dbReference>
<feature type="domain" description="Aldehyde dehydrogenase" evidence="5">
    <location>
        <begin position="26"/>
        <end position="486"/>
    </location>
</feature>
<evidence type="ECO:0000313" key="6">
    <source>
        <dbReference type="EMBL" id="OAJ52478.1"/>
    </source>
</evidence>
<name>A0A1A9MXS6_9BURK</name>
<dbReference type="FunFam" id="3.40.605.10:FF:000007">
    <property type="entry name" value="NAD/NADP-dependent betaine aldehyde dehydrogenase"/>
    <property type="match status" value="1"/>
</dbReference>
<dbReference type="Pfam" id="PF00171">
    <property type="entry name" value="Aldedh"/>
    <property type="match status" value="1"/>
</dbReference>
<dbReference type="PROSITE" id="PS00687">
    <property type="entry name" value="ALDEHYDE_DEHYDR_GLU"/>
    <property type="match status" value="1"/>
</dbReference>
<reference evidence="8 9" key="1">
    <citation type="submission" date="2016-04" db="EMBL/GenBank/DDBJ databases">
        <title>Reclassification of Paraburkholderia panaciterrae (Farh et al. 2015) Dobritsa &amp; Samadpour 2016 as a later homotypic synonym of Paraburkholderia ginsengiterrae (Farh et al. 2015) Dobritsa &amp; Samadpour 2016.</title>
        <authorList>
            <person name="Dobritsa A.P."/>
            <person name="Kutumbaka K."/>
            <person name="Samadpour M."/>
        </authorList>
    </citation>
    <scope>NUCLEOTIDE SEQUENCE [LARGE SCALE GENOMIC DNA]</scope>
    <source>
        <strain evidence="7 9">DCY85</strain>
        <strain evidence="6 8">DCY85-1</strain>
    </source>
</reference>
<evidence type="ECO:0000256" key="3">
    <source>
        <dbReference type="PROSITE-ProRule" id="PRU10007"/>
    </source>
</evidence>
<dbReference type="PANTHER" id="PTHR42804">
    <property type="entry name" value="ALDEHYDE DEHYDROGENASE"/>
    <property type="match status" value="1"/>
</dbReference>
<dbReference type="RefSeq" id="WP_064271928.1">
    <property type="nucleotide sequence ID" value="NZ_LXJZ01000231.1"/>
</dbReference>
<dbReference type="EMBL" id="LXKA01000371">
    <property type="protein sequence ID" value="OAJ52647.1"/>
    <property type="molecule type" value="Genomic_DNA"/>
</dbReference>
<dbReference type="PANTHER" id="PTHR42804:SF1">
    <property type="entry name" value="ALDEHYDE DEHYDROGENASE-RELATED"/>
    <property type="match status" value="1"/>
</dbReference>
<comment type="similarity">
    <text evidence="1 4">Belongs to the aldehyde dehydrogenase family.</text>
</comment>
<evidence type="ECO:0000259" key="5">
    <source>
        <dbReference type="Pfam" id="PF00171"/>
    </source>
</evidence>
<feature type="active site" evidence="3">
    <location>
        <position position="262"/>
    </location>
</feature>
<organism evidence="7 9">
    <name type="scientific">Paraburkholderia ginsengiterrae</name>
    <dbReference type="NCBI Taxonomy" id="1462993"/>
    <lineage>
        <taxon>Bacteria</taxon>
        <taxon>Pseudomonadati</taxon>
        <taxon>Pseudomonadota</taxon>
        <taxon>Betaproteobacteria</taxon>
        <taxon>Burkholderiales</taxon>
        <taxon>Burkholderiaceae</taxon>
        <taxon>Paraburkholderia</taxon>
    </lineage>
</organism>
<evidence type="ECO:0000313" key="9">
    <source>
        <dbReference type="Proteomes" id="UP000078116"/>
    </source>
</evidence>
<evidence type="ECO:0000256" key="1">
    <source>
        <dbReference type="ARBA" id="ARBA00009986"/>
    </source>
</evidence>
<dbReference type="CDD" id="cd07139">
    <property type="entry name" value="ALDH_AldA-Rv0768"/>
    <property type="match status" value="1"/>
</dbReference>
<evidence type="ECO:0000256" key="4">
    <source>
        <dbReference type="RuleBase" id="RU003345"/>
    </source>
</evidence>
<evidence type="ECO:0000313" key="7">
    <source>
        <dbReference type="EMBL" id="OAJ52647.1"/>
    </source>
</evidence>
<gene>
    <name evidence="6" type="ORF">A6V36_13785</name>
    <name evidence="7" type="ORF">A6V37_09420</name>
</gene>
<dbReference type="InterPro" id="IPR016162">
    <property type="entry name" value="Ald_DH_N"/>
</dbReference>